<feature type="region of interest" description="Disordered" evidence="1">
    <location>
        <begin position="448"/>
        <end position="478"/>
    </location>
</feature>
<accession>A0A4Y7SHP2</accession>
<dbReference type="EMBL" id="QPFP01000121">
    <property type="protein sequence ID" value="TEB21114.1"/>
    <property type="molecule type" value="Genomic_DNA"/>
</dbReference>
<dbReference type="Gene3D" id="3.60.130.30">
    <property type="match status" value="1"/>
</dbReference>
<feature type="region of interest" description="Disordered" evidence="1">
    <location>
        <begin position="36"/>
        <end position="95"/>
    </location>
</feature>
<gene>
    <name evidence="2" type="ORF">FA13DRAFT_1671955</name>
</gene>
<comment type="caution">
    <text evidence="2">The sequence shown here is derived from an EMBL/GenBank/DDBJ whole genome shotgun (WGS) entry which is preliminary data.</text>
</comment>
<reference evidence="2 3" key="1">
    <citation type="journal article" date="2019" name="Nat. Ecol. Evol.">
        <title>Megaphylogeny resolves global patterns of mushroom evolution.</title>
        <authorList>
            <person name="Varga T."/>
            <person name="Krizsan K."/>
            <person name="Foldi C."/>
            <person name="Dima B."/>
            <person name="Sanchez-Garcia M."/>
            <person name="Sanchez-Ramirez S."/>
            <person name="Szollosi G.J."/>
            <person name="Szarkandi J.G."/>
            <person name="Papp V."/>
            <person name="Albert L."/>
            <person name="Andreopoulos W."/>
            <person name="Angelini C."/>
            <person name="Antonin V."/>
            <person name="Barry K.W."/>
            <person name="Bougher N.L."/>
            <person name="Buchanan P."/>
            <person name="Buyck B."/>
            <person name="Bense V."/>
            <person name="Catcheside P."/>
            <person name="Chovatia M."/>
            <person name="Cooper J."/>
            <person name="Damon W."/>
            <person name="Desjardin D."/>
            <person name="Finy P."/>
            <person name="Geml J."/>
            <person name="Haridas S."/>
            <person name="Hughes K."/>
            <person name="Justo A."/>
            <person name="Karasinski D."/>
            <person name="Kautmanova I."/>
            <person name="Kiss B."/>
            <person name="Kocsube S."/>
            <person name="Kotiranta H."/>
            <person name="LaButti K.M."/>
            <person name="Lechner B.E."/>
            <person name="Liimatainen K."/>
            <person name="Lipzen A."/>
            <person name="Lukacs Z."/>
            <person name="Mihaltcheva S."/>
            <person name="Morgado L.N."/>
            <person name="Niskanen T."/>
            <person name="Noordeloos M.E."/>
            <person name="Ohm R.A."/>
            <person name="Ortiz-Santana B."/>
            <person name="Ovrebo C."/>
            <person name="Racz N."/>
            <person name="Riley R."/>
            <person name="Savchenko A."/>
            <person name="Shiryaev A."/>
            <person name="Soop K."/>
            <person name="Spirin V."/>
            <person name="Szebenyi C."/>
            <person name="Tomsovsky M."/>
            <person name="Tulloss R.E."/>
            <person name="Uehling J."/>
            <person name="Grigoriev I.V."/>
            <person name="Vagvolgyi C."/>
            <person name="Papp T."/>
            <person name="Martin F.M."/>
            <person name="Miettinen O."/>
            <person name="Hibbett D.S."/>
            <person name="Nagy L.G."/>
        </authorList>
    </citation>
    <scope>NUCLEOTIDE SEQUENCE [LARGE SCALE GENOMIC DNA]</scope>
    <source>
        <strain evidence="2 3">FP101781</strain>
    </source>
</reference>
<dbReference type="Proteomes" id="UP000298030">
    <property type="component" value="Unassembled WGS sequence"/>
</dbReference>
<dbReference type="AlphaFoldDB" id="A0A4Y7SHP2"/>
<evidence type="ECO:0000256" key="1">
    <source>
        <dbReference type="SAM" id="MobiDB-lite"/>
    </source>
</evidence>
<feature type="compositionally biased region" description="Basic and acidic residues" evidence="1">
    <location>
        <begin position="466"/>
        <end position="478"/>
    </location>
</feature>
<protein>
    <submittedName>
        <fullName evidence="2">Uncharacterized protein</fullName>
    </submittedName>
</protein>
<feature type="compositionally biased region" description="Polar residues" evidence="1">
    <location>
        <begin position="49"/>
        <end position="64"/>
    </location>
</feature>
<sequence>MTLVHLTPESFDLETLFKEAFALDCDDIQEDAHGVKRHAPESELEQGLPESSVSGYQCDDSPTSDVLKKPRSQNSRNHDRRRAARQSQKETGGRGVRGDVAMACASAQPIFSAEMNYVDLPVSSCGFHGKKAMKEEEKLDHELGGCTMEALLEAGATILDWDGVTPEVVVDKSTGTPLVILAGRPGDPTYVESATRAAIAILEAGERANFEPSEHHHRRADNSPALNVGVYYGGGGGKPKNLDNGKRASILQGLIANPDVSRMAAFADVAFKLWSPLVYEDVKKTLDKLYTHDPSLSKNWDANTYPCMAINFGPRVRSKTHKDFGNAPQTLCAVQAVGFYDHTKGGHLYIKELNLLIPFPHGSSILLPSALFTHSNTPVAHNEIRLSFTQFVPGGLLRYVHNGFRTEEEILRKSKREYREKMAEKEGRWKRETANICTLEQLKAYYSPKEGAVPHNRHSGGHATAKRRESESGEKVGA</sequence>
<evidence type="ECO:0000313" key="2">
    <source>
        <dbReference type="EMBL" id="TEB21114.1"/>
    </source>
</evidence>
<evidence type="ECO:0000313" key="3">
    <source>
        <dbReference type="Proteomes" id="UP000298030"/>
    </source>
</evidence>
<organism evidence="2 3">
    <name type="scientific">Coprinellus micaceus</name>
    <name type="common">Glistening ink-cap mushroom</name>
    <name type="synonym">Coprinus micaceus</name>
    <dbReference type="NCBI Taxonomy" id="71717"/>
    <lineage>
        <taxon>Eukaryota</taxon>
        <taxon>Fungi</taxon>
        <taxon>Dikarya</taxon>
        <taxon>Basidiomycota</taxon>
        <taxon>Agaricomycotina</taxon>
        <taxon>Agaricomycetes</taxon>
        <taxon>Agaricomycetidae</taxon>
        <taxon>Agaricales</taxon>
        <taxon>Agaricineae</taxon>
        <taxon>Psathyrellaceae</taxon>
        <taxon>Coprinellus</taxon>
    </lineage>
</organism>
<name>A0A4Y7SHP2_COPMI</name>
<dbReference type="OrthoDB" id="3020801at2759"/>
<keyword evidence="3" id="KW-1185">Reference proteome</keyword>
<dbReference type="STRING" id="71717.A0A4Y7SHP2"/>
<proteinExistence type="predicted"/>